<dbReference type="GO" id="GO:0005634">
    <property type="term" value="C:nucleus"/>
    <property type="evidence" value="ECO:0000318"/>
    <property type="project" value="GO_Central"/>
</dbReference>
<dbReference type="Gramene" id="EOY15908">
    <property type="protein sequence ID" value="EOY15908"/>
    <property type="gene ID" value="TCM_034830"/>
</dbReference>
<dbReference type="OMA" id="PGIEKNQ"/>
<dbReference type="Proteomes" id="UP000026915">
    <property type="component" value="Chromosome 8"/>
</dbReference>
<protein>
    <submittedName>
        <fullName evidence="1">HSP20-like chaperones superfamily protein, putative isoform 1</fullName>
    </submittedName>
</protein>
<dbReference type="OrthoDB" id="1211981at2759"/>
<dbReference type="InterPro" id="IPR008978">
    <property type="entry name" value="HSP20-like_chaperone"/>
</dbReference>
<evidence type="ECO:0000313" key="1">
    <source>
        <dbReference type="EMBL" id="EOY15909.1"/>
    </source>
</evidence>
<evidence type="ECO:0000313" key="2">
    <source>
        <dbReference type="Proteomes" id="UP000026915"/>
    </source>
</evidence>
<dbReference type="STRING" id="3641.A0A061FN01"/>
<dbReference type="InterPro" id="IPR039321">
    <property type="entry name" value="IDM2/3-like"/>
</dbReference>
<accession>A0A061FN01</accession>
<dbReference type="EMBL" id="CM001886">
    <property type="protein sequence ID" value="EOY15909.1"/>
    <property type="molecule type" value="Genomic_DNA"/>
</dbReference>
<dbReference type="CDD" id="cd06464">
    <property type="entry name" value="ACD_sHsps-like"/>
    <property type="match status" value="1"/>
</dbReference>
<dbReference type="HOGENOM" id="CLU_138222_0_0_1"/>
<dbReference type="PANTHER" id="PTHR34661">
    <property type="entry name" value="INCREASED DNA METHYLATION 3"/>
    <property type="match status" value="1"/>
</dbReference>
<keyword evidence="2" id="KW-1185">Reference proteome</keyword>
<gene>
    <name evidence="1" type="ORF">TCM_034830</name>
</gene>
<reference evidence="1 2" key="1">
    <citation type="journal article" date="2013" name="Genome Biol.">
        <title>The genome sequence of the most widely cultivated cacao type and its use to identify candidate genes regulating pod color.</title>
        <authorList>
            <person name="Motamayor J.C."/>
            <person name="Mockaitis K."/>
            <person name="Schmutz J."/>
            <person name="Haiminen N."/>
            <person name="Iii D.L."/>
            <person name="Cornejo O."/>
            <person name="Findley S.D."/>
            <person name="Zheng P."/>
            <person name="Utro F."/>
            <person name="Royaert S."/>
            <person name="Saski C."/>
            <person name="Jenkins J."/>
            <person name="Podicheti R."/>
            <person name="Zhao M."/>
            <person name="Scheffler B.E."/>
            <person name="Stack J.C."/>
            <person name="Feltus F.A."/>
            <person name="Mustiga G.M."/>
            <person name="Amores F."/>
            <person name="Phillips W."/>
            <person name="Marelli J.P."/>
            <person name="May G.D."/>
            <person name="Shapiro H."/>
            <person name="Ma J."/>
            <person name="Bustamante C.D."/>
            <person name="Schnell R.J."/>
            <person name="Main D."/>
            <person name="Gilbert D."/>
            <person name="Parida L."/>
            <person name="Kuhn D.N."/>
        </authorList>
    </citation>
    <scope>NUCLEOTIDE SEQUENCE [LARGE SCALE GENOMIC DNA]</scope>
    <source>
        <strain evidence="2">cv. Matina 1-6</strain>
    </source>
</reference>
<dbReference type="Gramene" id="Tc08v2_t008470.1">
    <property type="protein sequence ID" value="Tc08v2_p008470.1"/>
    <property type="gene ID" value="Tc08v2_g008470"/>
</dbReference>
<organism evidence="1 2">
    <name type="scientific">Theobroma cacao</name>
    <name type="common">Cacao</name>
    <name type="synonym">Cocoa</name>
    <dbReference type="NCBI Taxonomy" id="3641"/>
    <lineage>
        <taxon>Eukaryota</taxon>
        <taxon>Viridiplantae</taxon>
        <taxon>Streptophyta</taxon>
        <taxon>Embryophyta</taxon>
        <taxon>Tracheophyta</taxon>
        <taxon>Spermatophyta</taxon>
        <taxon>Magnoliopsida</taxon>
        <taxon>eudicotyledons</taxon>
        <taxon>Gunneridae</taxon>
        <taxon>Pentapetalae</taxon>
        <taxon>rosids</taxon>
        <taxon>malvids</taxon>
        <taxon>Malvales</taxon>
        <taxon>Malvaceae</taxon>
        <taxon>Byttnerioideae</taxon>
        <taxon>Theobroma</taxon>
    </lineage>
</organism>
<dbReference type="SMR" id="A0A061FN01"/>
<dbReference type="eggNOG" id="ENOG502S2TI">
    <property type="taxonomic scope" value="Eukaryota"/>
</dbReference>
<dbReference type="Gramene" id="EOY15909">
    <property type="protein sequence ID" value="EOY15909"/>
    <property type="gene ID" value="TCM_034830"/>
</dbReference>
<proteinExistence type="predicted"/>
<dbReference type="KEGG" id="tcc:108660409"/>
<dbReference type="AlphaFoldDB" id="A0A061FN01"/>
<dbReference type="Gene3D" id="2.60.40.790">
    <property type="match status" value="1"/>
</dbReference>
<dbReference type="PANTHER" id="PTHR34661:SF2">
    <property type="entry name" value="SHSP DOMAIN-CONTAINING PROTEIN"/>
    <property type="match status" value="1"/>
</dbReference>
<sequence>MGVPVVTTESAKECDGGPAIGVIELGVTPSAFLFRVALPGIRNDLSKVQCEVQCDGKVLIQGIVTEGTGLTQQSVSICQTKVQQMSSPGPFTISFNLPGPVDPRLFSPRFRRDGILEGVAVRFIRPSDPANGWSLPF</sequence>
<dbReference type="EMBL" id="CM001886">
    <property type="protein sequence ID" value="EOY15908.1"/>
    <property type="molecule type" value="Genomic_DNA"/>
</dbReference>
<name>A0A061FN01_THECC</name>